<dbReference type="Pfam" id="PF00293">
    <property type="entry name" value="NUDIX"/>
    <property type="match status" value="1"/>
</dbReference>
<evidence type="ECO:0000256" key="2">
    <source>
        <dbReference type="ARBA" id="ARBA00022801"/>
    </source>
</evidence>
<evidence type="ECO:0000256" key="3">
    <source>
        <dbReference type="RuleBase" id="RU003476"/>
    </source>
</evidence>
<accession>W0HTC5</accession>
<evidence type="ECO:0000313" key="5">
    <source>
        <dbReference type="EMBL" id="AHF75413.1"/>
    </source>
</evidence>
<dbReference type="SUPFAM" id="SSF55811">
    <property type="entry name" value="Nudix"/>
    <property type="match status" value="1"/>
</dbReference>
<dbReference type="PROSITE" id="PS51462">
    <property type="entry name" value="NUDIX"/>
    <property type="match status" value="1"/>
</dbReference>
<evidence type="ECO:0000313" key="6">
    <source>
        <dbReference type="Proteomes" id="UP000019028"/>
    </source>
</evidence>
<dbReference type="InterPro" id="IPR020476">
    <property type="entry name" value="Nudix_hydrolase"/>
</dbReference>
<dbReference type="InterPro" id="IPR015797">
    <property type="entry name" value="NUDIX_hydrolase-like_dom_sf"/>
</dbReference>
<dbReference type="Gene3D" id="3.90.79.10">
    <property type="entry name" value="Nucleoside Triphosphate Pyrophosphohydrolase"/>
    <property type="match status" value="1"/>
</dbReference>
<evidence type="ECO:0000256" key="1">
    <source>
        <dbReference type="ARBA" id="ARBA00001946"/>
    </source>
</evidence>
<dbReference type="HOGENOM" id="CLU_037162_7_0_6"/>
<gene>
    <name evidence="5" type="ORF">Sant_0307</name>
</gene>
<sequence length="157" mass="18099">MSRYVKDMRAMIGHRPLLLAGSNVIILDERGDILLQQRLNGHWGLPGGLLELGESLEETARREVLEETGLTVGNLKFLNIFSGIEYFFTLPNQDQIHVITALYLCRNYRGEIRMNAEESKDLKFMPIEHLPGNTEAEYRHYIQFYLDNLSLYDVPGK</sequence>
<dbReference type="CDD" id="cd04677">
    <property type="entry name" value="NUDIX_Hydrolase"/>
    <property type="match status" value="1"/>
</dbReference>
<reference evidence="5 6" key="1">
    <citation type="journal article" date="2014" name="Genome Biol. Evol.">
        <title>Genome degeneration and adaptation in a nascent stage of symbiosis.</title>
        <authorList>
            <person name="Oakeson K.F."/>
            <person name="Gil R."/>
            <person name="Clayton A.L."/>
            <person name="Dunn D.M."/>
            <person name="von Niederhausern A.C."/>
            <person name="Hamil C."/>
            <person name="Aoyagi A."/>
            <person name="Duval B."/>
            <person name="Baca A."/>
            <person name="Silva F.J."/>
            <person name="Vallier A."/>
            <person name="Jackson D.G."/>
            <person name="Latorre A."/>
            <person name="Weiss R.B."/>
            <person name="Heddi A."/>
            <person name="Moya A."/>
            <person name="Dale C."/>
        </authorList>
    </citation>
    <scope>NUCLEOTIDE SEQUENCE [LARGE SCALE GENOMIC DNA]</scope>
    <source>
        <strain evidence="5 6">HS1</strain>
    </source>
</reference>
<dbReference type="PRINTS" id="PR00502">
    <property type="entry name" value="NUDIXFAMILY"/>
</dbReference>
<dbReference type="PANTHER" id="PTHR43046">
    <property type="entry name" value="GDP-MANNOSE MANNOSYL HYDROLASE"/>
    <property type="match status" value="1"/>
</dbReference>
<dbReference type="AlphaFoldDB" id="W0HTC5"/>
<evidence type="ECO:0000259" key="4">
    <source>
        <dbReference type="PROSITE" id="PS51462"/>
    </source>
</evidence>
<dbReference type="PROSITE" id="PS00893">
    <property type="entry name" value="NUDIX_BOX"/>
    <property type="match status" value="1"/>
</dbReference>
<dbReference type="InterPro" id="IPR000086">
    <property type="entry name" value="NUDIX_hydrolase_dom"/>
</dbReference>
<dbReference type="InterPro" id="IPR020084">
    <property type="entry name" value="NUDIX_hydrolase_CS"/>
</dbReference>
<feature type="domain" description="Nudix hydrolase" evidence="4">
    <location>
        <begin position="17"/>
        <end position="146"/>
    </location>
</feature>
<dbReference type="Proteomes" id="UP000019028">
    <property type="component" value="Chromosome"/>
</dbReference>
<dbReference type="RefSeq" id="WP_025420565.1">
    <property type="nucleotide sequence ID" value="NZ_CP006569.1"/>
</dbReference>
<dbReference type="GO" id="GO:0016787">
    <property type="term" value="F:hydrolase activity"/>
    <property type="evidence" value="ECO:0007669"/>
    <property type="project" value="UniProtKB-KW"/>
</dbReference>
<dbReference type="EMBL" id="CP006569">
    <property type="protein sequence ID" value="AHF75413.1"/>
    <property type="molecule type" value="Genomic_DNA"/>
</dbReference>
<comment type="similarity">
    <text evidence="3">Belongs to the Nudix hydrolase family.</text>
</comment>
<keyword evidence="2 3" id="KW-0378">Hydrolase</keyword>
<proteinExistence type="inferred from homology"/>
<dbReference type="OrthoDB" id="9800065at2"/>
<dbReference type="PANTHER" id="PTHR43046:SF2">
    <property type="entry name" value="8-OXO-DGTP DIPHOSPHATASE-RELATED"/>
    <property type="match status" value="1"/>
</dbReference>
<protein>
    <submittedName>
        <fullName evidence="5">NUDIX hydrolase</fullName>
    </submittedName>
</protein>
<dbReference type="KEGG" id="sod:Sant_0307"/>
<organism evidence="5 6">
    <name type="scientific">Sodalis praecaptivus</name>
    <dbReference type="NCBI Taxonomy" id="1239307"/>
    <lineage>
        <taxon>Bacteria</taxon>
        <taxon>Pseudomonadati</taxon>
        <taxon>Pseudomonadota</taxon>
        <taxon>Gammaproteobacteria</taxon>
        <taxon>Enterobacterales</taxon>
        <taxon>Bruguierivoracaceae</taxon>
        <taxon>Sodalis</taxon>
    </lineage>
</organism>
<name>W0HTC5_9GAMM</name>
<dbReference type="PATRIC" id="fig|1239307.3.peg.323"/>
<keyword evidence="6" id="KW-1185">Reference proteome</keyword>
<comment type="cofactor">
    <cofactor evidence="1">
        <name>Mg(2+)</name>
        <dbReference type="ChEBI" id="CHEBI:18420"/>
    </cofactor>
</comment>